<evidence type="ECO:0000256" key="2">
    <source>
        <dbReference type="ARBA" id="ARBA00004613"/>
    </source>
</evidence>
<evidence type="ECO:0000256" key="6">
    <source>
        <dbReference type="ARBA" id="ARBA00022801"/>
    </source>
</evidence>
<dbReference type="GO" id="GO:0016977">
    <property type="term" value="F:chitosanase activity"/>
    <property type="evidence" value="ECO:0007669"/>
    <property type="project" value="UniProtKB-EC"/>
</dbReference>
<keyword evidence="8 10" id="KW-0326">Glycosidase</keyword>
<evidence type="ECO:0000256" key="9">
    <source>
        <dbReference type="ARBA" id="ARBA00023326"/>
    </source>
</evidence>
<evidence type="ECO:0000256" key="4">
    <source>
        <dbReference type="ARBA" id="ARBA00022525"/>
    </source>
</evidence>
<dbReference type="GO" id="GO:0000272">
    <property type="term" value="P:polysaccharide catabolic process"/>
    <property type="evidence" value="ECO:0007669"/>
    <property type="project" value="UniProtKB-KW"/>
</dbReference>
<evidence type="ECO:0000256" key="1">
    <source>
        <dbReference type="ARBA" id="ARBA00000405"/>
    </source>
</evidence>
<comment type="catalytic activity">
    <reaction evidence="1 10">
        <text>Endohydrolysis of beta-(1-&gt;4)-linkages between D-glucosamine residues in a partly acetylated chitosan.</text>
        <dbReference type="EC" id="3.2.1.132"/>
    </reaction>
</comment>
<keyword evidence="13" id="KW-1185">Reference proteome</keyword>
<comment type="function">
    <text evidence="10">Chitosanase catalyzing the endo-type cleavage of chitosan, the deacylated form of chitin. Chitosanase may be crucial in the degradation of the deacetylated portion of chitin in the fungal cell wall.</text>
</comment>
<evidence type="ECO:0000256" key="8">
    <source>
        <dbReference type="ARBA" id="ARBA00023295"/>
    </source>
</evidence>
<evidence type="ECO:0000256" key="7">
    <source>
        <dbReference type="ARBA" id="ARBA00023277"/>
    </source>
</evidence>
<dbReference type="EMBL" id="ML994182">
    <property type="protein sequence ID" value="KAF2197967.1"/>
    <property type="molecule type" value="Genomic_DNA"/>
</dbReference>
<dbReference type="InterPro" id="IPR009939">
    <property type="entry name" value="Chitosanase_fungal"/>
</dbReference>
<feature type="chain" id="PRO_5040537553" description="Endo-chitosanase" evidence="10">
    <location>
        <begin position="17"/>
        <end position="276"/>
    </location>
</feature>
<dbReference type="OrthoDB" id="4756206at2759"/>
<protein>
    <recommendedName>
        <fullName evidence="10">Endo-chitosanase</fullName>
        <ecNumber evidence="10">3.2.1.132</ecNumber>
    </recommendedName>
</protein>
<dbReference type="Proteomes" id="UP000799536">
    <property type="component" value="Unassembled WGS sequence"/>
</dbReference>
<comment type="subcellular location">
    <subcellularLocation>
        <location evidence="2 10">Secreted</location>
    </subcellularLocation>
</comment>
<reference evidence="12" key="1">
    <citation type="journal article" date="2020" name="Stud. Mycol.">
        <title>101 Dothideomycetes genomes: a test case for predicting lifestyles and emergence of pathogens.</title>
        <authorList>
            <person name="Haridas S."/>
            <person name="Albert R."/>
            <person name="Binder M."/>
            <person name="Bloem J."/>
            <person name="Labutti K."/>
            <person name="Salamov A."/>
            <person name="Andreopoulos B."/>
            <person name="Baker S."/>
            <person name="Barry K."/>
            <person name="Bills G."/>
            <person name="Bluhm B."/>
            <person name="Cannon C."/>
            <person name="Castanera R."/>
            <person name="Culley D."/>
            <person name="Daum C."/>
            <person name="Ezra D."/>
            <person name="Gonzalez J."/>
            <person name="Henrissat B."/>
            <person name="Kuo A."/>
            <person name="Liang C."/>
            <person name="Lipzen A."/>
            <person name="Lutzoni F."/>
            <person name="Magnuson J."/>
            <person name="Mondo S."/>
            <person name="Nolan M."/>
            <person name="Ohm R."/>
            <person name="Pangilinan J."/>
            <person name="Park H.-J."/>
            <person name="Ramirez L."/>
            <person name="Alfaro M."/>
            <person name="Sun H."/>
            <person name="Tritt A."/>
            <person name="Yoshinaga Y."/>
            <person name="Zwiers L.-H."/>
            <person name="Turgeon B."/>
            <person name="Goodwin S."/>
            <person name="Spatafora J."/>
            <person name="Crous P."/>
            <person name="Grigoriev I."/>
        </authorList>
    </citation>
    <scope>NUCLEOTIDE SEQUENCE</scope>
    <source>
        <strain evidence="12">ATCC 74209</strain>
    </source>
</reference>
<sequence length="276" mass="29171">MLLQATVLFLASLATARNVPSNVQQFYDDHINRGCSNPLSIKYGDGQGSDSNTVYCGDSNVVFLKGDKGYADMDIDCDGANNGEGRCSNDPSGQGQTAFKDTVKKYGISDLDSHIHTFVVLGNDNSREEGNGGQAYDPQDDNIKPLSVVAVVCDGKMFYGVWGDVNGGISTGEASLSMGELCFGKGSVSGDNGHGEKDVLYIAFPGDDAVAGSSVNWKAKSATEFENSLASIGDRLVKKIGDSNAVKTFTTKIKASATPAAGHKKGTKHQSWEDEE</sequence>
<dbReference type="Pfam" id="PF07335">
    <property type="entry name" value="Glyco_hydro_75"/>
    <property type="match status" value="1"/>
</dbReference>
<keyword evidence="9 10" id="KW-0624">Polysaccharide degradation</keyword>
<proteinExistence type="inferred from homology"/>
<accession>A0A9P4JJR3</accession>
<dbReference type="EC" id="3.2.1.132" evidence="10"/>
<dbReference type="AlphaFoldDB" id="A0A9P4JJR3"/>
<keyword evidence="5 10" id="KW-0732">Signal</keyword>
<keyword evidence="4" id="KW-0964">Secreted</keyword>
<evidence type="ECO:0000313" key="12">
    <source>
        <dbReference type="EMBL" id="KAF2197967.1"/>
    </source>
</evidence>
<name>A0A9P4JJR3_9PLEO</name>
<keyword evidence="7" id="KW-0119">Carbohydrate metabolism</keyword>
<comment type="similarity">
    <text evidence="3 10">Belongs to the glycosyl hydrolase 75 family.</text>
</comment>
<keyword evidence="6 10" id="KW-0378">Hydrolase</keyword>
<evidence type="ECO:0000256" key="11">
    <source>
        <dbReference type="SAM" id="MobiDB-lite"/>
    </source>
</evidence>
<organism evidence="12 13">
    <name type="scientific">Delitschia confertaspora ATCC 74209</name>
    <dbReference type="NCBI Taxonomy" id="1513339"/>
    <lineage>
        <taxon>Eukaryota</taxon>
        <taxon>Fungi</taxon>
        <taxon>Dikarya</taxon>
        <taxon>Ascomycota</taxon>
        <taxon>Pezizomycotina</taxon>
        <taxon>Dothideomycetes</taxon>
        <taxon>Pleosporomycetidae</taxon>
        <taxon>Pleosporales</taxon>
        <taxon>Delitschiaceae</taxon>
        <taxon>Delitschia</taxon>
    </lineage>
</organism>
<gene>
    <name evidence="12" type="ORF">GQ43DRAFT_451331</name>
</gene>
<evidence type="ECO:0000256" key="10">
    <source>
        <dbReference type="RuleBase" id="RU361208"/>
    </source>
</evidence>
<evidence type="ECO:0000256" key="5">
    <source>
        <dbReference type="ARBA" id="ARBA00022729"/>
    </source>
</evidence>
<comment type="caution">
    <text evidence="12">The sequence shown here is derived from an EMBL/GenBank/DDBJ whole genome shotgun (WGS) entry which is preliminary data.</text>
</comment>
<evidence type="ECO:0000256" key="3">
    <source>
        <dbReference type="ARBA" id="ARBA00007799"/>
    </source>
</evidence>
<feature type="region of interest" description="Disordered" evidence="11">
    <location>
        <begin position="257"/>
        <end position="276"/>
    </location>
</feature>
<dbReference type="GO" id="GO:0005576">
    <property type="term" value="C:extracellular region"/>
    <property type="evidence" value="ECO:0007669"/>
    <property type="project" value="UniProtKB-SubCell"/>
</dbReference>
<dbReference type="PANTHER" id="PTHR42061:SF9">
    <property type="entry name" value="ENDO-CHITOSANASE"/>
    <property type="match status" value="1"/>
</dbReference>
<dbReference type="PANTHER" id="PTHR42061">
    <property type="entry name" value="ENDO-CHITOSANASE"/>
    <property type="match status" value="1"/>
</dbReference>
<evidence type="ECO:0000313" key="13">
    <source>
        <dbReference type="Proteomes" id="UP000799536"/>
    </source>
</evidence>
<feature type="signal peptide" evidence="10">
    <location>
        <begin position="1"/>
        <end position="16"/>
    </location>
</feature>